<protein>
    <submittedName>
        <fullName evidence="2">Glycosyltransferase family 4 protein</fullName>
    </submittedName>
</protein>
<organism evidence="2 3">
    <name type="scientific">Modicisalibacter zincidurans</name>
    <dbReference type="NCBI Taxonomy" id="1178777"/>
    <lineage>
        <taxon>Bacteria</taxon>
        <taxon>Pseudomonadati</taxon>
        <taxon>Pseudomonadota</taxon>
        <taxon>Gammaproteobacteria</taxon>
        <taxon>Oceanospirillales</taxon>
        <taxon>Halomonadaceae</taxon>
        <taxon>Modicisalibacter</taxon>
    </lineage>
</organism>
<evidence type="ECO:0000259" key="1">
    <source>
        <dbReference type="Pfam" id="PF13579"/>
    </source>
</evidence>
<dbReference type="SUPFAM" id="SSF53756">
    <property type="entry name" value="UDP-Glycosyltransferase/glycogen phosphorylase"/>
    <property type="match status" value="1"/>
</dbReference>
<dbReference type="Proteomes" id="UP001500074">
    <property type="component" value="Unassembled WGS sequence"/>
</dbReference>
<dbReference type="CDD" id="cd03808">
    <property type="entry name" value="GT4_CapM-like"/>
    <property type="match status" value="1"/>
</dbReference>
<reference evidence="3" key="1">
    <citation type="journal article" date="2019" name="Int. J. Syst. Evol. Microbiol.">
        <title>The Global Catalogue of Microorganisms (GCM) 10K type strain sequencing project: providing services to taxonomists for standard genome sequencing and annotation.</title>
        <authorList>
            <consortium name="The Broad Institute Genomics Platform"/>
            <consortium name="The Broad Institute Genome Sequencing Center for Infectious Disease"/>
            <person name="Wu L."/>
            <person name="Ma J."/>
        </authorList>
    </citation>
    <scope>NUCLEOTIDE SEQUENCE [LARGE SCALE GENOMIC DNA]</scope>
    <source>
        <strain evidence="3">JCM 18472</strain>
    </source>
</reference>
<feature type="domain" description="Glycosyltransferase subfamily 4-like N-terminal" evidence="1">
    <location>
        <begin position="19"/>
        <end position="170"/>
    </location>
</feature>
<dbReference type="PANTHER" id="PTHR12526:SF638">
    <property type="entry name" value="SPORE COAT PROTEIN SA"/>
    <property type="match status" value="1"/>
</dbReference>
<dbReference type="EMBL" id="BAABKI010000028">
    <property type="protein sequence ID" value="GAA5178467.1"/>
    <property type="molecule type" value="Genomic_DNA"/>
</dbReference>
<proteinExistence type="predicted"/>
<dbReference type="PANTHER" id="PTHR12526">
    <property type="entry name" value="GLYCOSYLTRANSFERASE"/>
    <property type="match status" value="1"/>
</dbReference>
<accession>A0ABP9RIS6</accession>
<evidence type="ECO:0000313" key="3">
    <source>
        <dbReference type="Proteomes" id="UP001500074"/>
    </source>
</evidence>
<evidence type="ECO:0000313" key="2">
    <source>
        <dbReference type="EMBL" id="GAA5178467.1"/>
    </source>
</evidence>
<dbReference type="InterPro" id="IPR028098">
    <property type="entry name" value="Glyco_trans_4-like_N"/>
</dbReference>
<dbReference type="Pfam" id="PF13692">
    <property type="entry name" value="Glyco_trans_1_4"/>
    <property type="match status" value="1"/>
</dbReference>
<comment type="caution">
    <text evidence="2">The sequence shown here is derived from an EMBL/GenBank/DDBJ whole genome shotgun (WGS) entry which is preliminary data.</text>
</comment>
<dbReference type="RefSeq" id="WP_035575205.1">
    <property type="nucleotide sequence ID" value="NZ_BAABKI010000028.1"/>
</dbReference>
<name>A0ABP9RIS6_9GAMM</name>
<gene>
    <name evidence="2" type="ORF">GCM10023342_29030</name>
</gene>
<keyword evidence="3" id="KW-1185">Reference proteome</keyword>
<sequence>MDILFVAGNARSLIANRGDLIRDMLSRGLTVAAAVPTRDYLPEVEKLGIDVYPFEMGRTGINPLSDLRTTFSLVRLMRRLRPKAVFGYTVKPVIYGSVAARIARVPRVYSMVTGLGHVFTTRSARTQAIRSILTRLYRLGIHCSDRVFFQNPDDERDFSELGIVRDRGKIVRINGSGVDIERFARQPLPEGAPVFLFIGRLLTEKGVAEFVEAATTLQVRYPAARFVAVGPHDPSLPHALRGAVLEQWKRDGVVEFIGNVADVRPWLAQCSVFVLPSYREGTPRSVLEAMSIGRAIVTSDAPGCRETVVDGVNGFLVPPRDAASLAEVMQRFLDRPTLVNDMAEASRRMVEEKYDVRKVNRVIMEALGL</sequence>
<dbReference type="Gene3D" id="3.40.50.2000">
    <property type="entry name" value="Glycogen Phosphorylase B"/>
    <property type="match status" value="2"/>
</dbReference>
<dbReference type="Pfam" id="PF13579">
    <property type="entry name" value="Glyco_trans_4_4"/>
    <property type="match status" value="1"/>
</dbReference>